<dbReference type="InterPro" id="IPR002364">
    <property type="entry name" value="Quin_OxRdtase/zeta-crystal_CS"/>
</dbReference>
<evidence type="ECO:0000256" key="2">
    <source>
        <dbReference type="ARBA" id="ARBA00023002"/>
    </source>
</evidence>
<dbReference type="InterPro" id="IPR047618">
    <property type="entry name" value="QOR-like"/>
</dbReference>
<dbReference type="InterPro" id="IPR013154">
    <property type="entry name" value="ADH-like_N"/>
</dbReference>
<dbReference type="InterPro" id="IPR020843">
    <property type="entry name" value="ER"/>
</dbReference>
<dbReference type="Pfam" id="PF08240">
    <property type="entry name" value="ADH_N"/>
    <property type="match status" value="1"/>
</dbReference>
<dbReference type="SUPFAM" id="SSF50129">
    <property type="entry name" value="GroES-like"/>
    <property type="match status" value="1"/>
</dbReference>
<accession>A0A1Q3A7A4</accession>
<reference evidence="6 7" key="1">
    <citation type="submission" date="2016-08" db="EMBL/GenBank/DDBJ databases">
        <title>Draft genome sequence of allopolyploid Zygosaccharomyces rouxii.</title>
        <authorList>
            <person name="Watanabe J."/>
            <person name="Uehara K."/>
            <person name="Mogi Y."/>
            <person name="Tsukioka Y."/>
        </authorList>
    </citation>
    <scope>NUCLEOTIDE SEQUENCE [LARGE SCALE GENOMIC DNA]</scope>
    <source>
        <strain evidence="6 7">NBRC 110957</strain>
    </source>
</reference>
<dbReference type="Gene3D" id="3.40.50.720">
    <property type="entry name" value="NAD(P)-binding Rossmann-like Domain"/>
    <property type="match status" value="1"/>
</dbReference>
<dbReference type="CDD" id="cd05286">
    <property type="entry name" value="QOR2"/>
    <property type="match status" value="1"/>
</dbReference>
<dbReference type="GO" id="GO:0003960">
    <property type="term" value="F:quinone reductase (NADPH) activity"/>
    <property type="evidence" value="ECO:0007669"/>
    <property type="project" value="InterPro"/>
</dbReference>
<dbReference type="GO" id="GO:0035925">
    <property type="term" value="F:mRNA 3'-UTR AU-rich region binding"/>
    <property type="evidence" value="ECO:0007669"/>
    <property type="project" value="TreeGrafter"/>
</dbReference>
<dbReference type="SUPFAM" id="SSF51735">
    <property type="entry name" value="NAD(P)-binding Rossmann-fold domains"/>
    <property type="match status" value="1"/>
</dbReference>
<organism evidence="6 7">
    <name type="scientific">Zygosaccharomyces rouxii</name>
    <dbReference type="NCBI Taxonomy" id="4956"/>
    <lineage>
        <taxon>Eukaryota</taxon>
        <taxon>Fungi</taxon>
        <taxon>Dikarya</taxon>
        <taxon>Ascomycota</taxon>
        <taxon>Saccharomycotina</taxon>
        <taxon>Saccharomycetes</taxon>
        <taxon>Saccharomycetales</taxon>
        <taxon>Saccharomycetaceae</taxon>
        <taxon>Zygosaccharomyces</taxon>
    </lineage>
</organism>
<dbReference type="PANTHER" id="PTHR48106:SF13">
    <property type="entry name" value="QUINONE OXIDOREDUCTASE-RELATED"/>
    <property type="match status" value="1"/>
</dbReference>
<dbReference type="Proteomes" id="UP000187013">
    <property type="component" value="Unassembled WGS sequence"/>
</dbReference>
<evidence type="ECO:0000256" key="1">
    <source>
        <dbReference type="ARBA" id="ARBA00022857"/>
    </source>
</evidence>
<dbReference type="EMBL" id="BDGX01000032">
    <property type="protein sequence ID" value="GAV51582.1"/>
    <property type="molecule type" value="Genomic_DNA"/>
</dbReference>
<dbReference type="InterPro" id="IPR013149">
    <property type="entry name" value="ADH-like_C"/>
</dbReference>
<dbReference type="AlphaFoldDB" id="A0A1Q3A7A4"/>
<evidence type="ECO:0000313" key="6">
    <source>
        <dbReference type="EMBL" id="GAV51582.1"/>
    </source>
</evidence>
<dbReference type="GO" id="GO:0005829">
    <property type="term" value="C:cytosol"/>
    <property type="evidence" value="ECO:0007669"/>
    <property type="project" value="TreeGrafter"/>
</dbReference>
<keyword evidence="1" id="KW-0521">NADP</keyword>
<feature type="domain" description="Enoyl reductase (ER)" evidence="5">
    <location>
        <begin position="34"/>
        <end position="345"/>
    </location>
</feature>
<dbReference type="GO" id="GO:0008270">
    <property type="term" value="F:zinc ion binding"/>
    <property type="evidence" value="ECO:0007669"/>
    <property type="project" value="InterPro"/>
</dbReference>
<dbReference type="InterPro" id="IPR011032">
    <property type="entry name" value="GroES-like_sf"/>
</dbReference>
<gene>
    <name evidence="6" type="ORF">ZYGR_0AF00530</name>
</gene>
<dbReference type="OrthoDB" id="48317at2759"/>
<dbReference type="SMART" id="SM00829">
    <property type="entry name" value="PKS_ER"/>
    <property type="match status" value="1"/>
</dbReference>
<comment type="caution">
    <text evidence="6">The sequence shown here is derived from an EMBL/GenBank/DDBJ whole genome shotgun (WGS) entry which is preliminary data.</text>
</comment>
<sequence>MLRSSLSSVFNKRAAMATTAIPKTQKVILINETGSYDVLKYQDYPVPSISDNEFLIKNKYSGINFIESYFRKGIYPSEKPSILGREASGTVVAKGNSVKNFDIGDKVAYISGSTFAQYTKINANGKVIKLPKDADDETLKLYAAGLIQALTALTFIDEAYNVKKGDFILNYAAAGGVGLILDQLLKERGAHTIAVVSTEEKLALAKKHGAEYGIVSTKEDIVARVKEITNNQGVDAAFDSVGKDTFETTIAALKRKGTFVSYGNASGPVSPFSLGKLTGNIKILRPTLFLYIATDEEWQHYSKEFVSLVSSGKLKINIGGVFPLSDYAKATQLLEERKTTGKLVLEIPQ</sequence>
<protein>
    <recommendedName>
        <fullName evidence="4">Probable quinone oxidoreductase</fullName>
    </recommendedName>
    <alternativeName>
        <fullName evidence="3">NADPH:quinone reductase</fullName>
    </alternativeName>
</protein>
<dbReference type="Gene3D" id="3.90.180.10">
    <property type="entry name" value="Medium-chain alcohol dehydrogenases, catalytic domain"/>
    <property type="match status" value="1"/>
</dbReference>
<name>A0A1Q3A7A4_ZYGRO</name>
<evidence type="ECO:0000256" key="4">
    <source>
        <dbReference type="ARBA" id="ARBA00070796"/>
    </source>
</evidence>
<dbReference type="Pfam" id="PF00107">
    <property type="entry name" value="ADH_zinc_N"/>
    <property type="match status" value="1"/>
</dbReference>
<dbReference type="FunFam" id="3.40.50.720:FF:000053">
    <property type="entry name" value="Quinone oxidoreductase 1"/>
    <property type="match status" value="1"/>
</dbReference>
<proteinExistence type="predicted"/>
<evidence type="ECO:0000256" key="3">
    <source>
        <dbReference type="ARBA" id="ARBA00043088"/>
    </source>
</evidence>
<keyword evidence="2" id="KW-0560">Oxidoreductase</keyword>
<dbReference type="PANTHER" id="PTHR48106">
    <property type="entry name" value="QUINONE OXIDOREDUCTASE PIG3-RELATED"/>
    <property type="match status" value="1"/>
</dbReference>
<dbReference type="InterPro" id="IPR036291">
    <property type="entry name" value="NAD(P)-bd_dom_sf"/>
</dbReference>
<evidence type="ECO:0000259" key="5">
    <source>
        <dbReference type="SMART" id="SM00829"/>
    </source>
</evidence>
<dbReference type="GO" id="GO:0070402">
    <property type="term" value="F:NADPH binding"/>
    <property type="evidence" value="ECO:0007669"/>
    <property type="project" value="TreeGrafter"/>
</dbReference>
<dbReference type="PROSITE" id="PS01162">
    <property type="entry name" value="QOR_ZETA_CRYSTAL"/>
    <property type="match status" value="1"/>
</dbReference>
<evidence type="ECO:0000313" key="7">
    <source>
        <dbReference type="Proteomes" id="UP000187013"/>
    </source>
</evidence>